<keyword evidence="1" id="KW-1133">Transmembrane helix</keyword>
<evidence type="ECO:0000313" key="3">
    <source>
        <dbReference type="Proteomes" id="UP000001551"/>
    </source>
</evidence>
<reference evidence="2 3" key="1">
    <citation type="submission" date="2010-12" db="EMBL/GenBank/DDBJ databases">
        <title>Complete sequence of Ethanoligenens harbinense YUAN-3.</title>
        <authorList>
            <person name="Lucas S."/>
            <person name="Copeland A."/>
            <person name="Lapidus A."/>
            <person name="Cheng J.-F."/>
            <person name="Bruce D."/>
            <person name="Goodwin L."/>
            <person name="Pitluck S."/>
            <person name="Chertkov O."/>
            <person name="Misra M."/>
            <person name="Detter J.C."/>
            <person name="Han C."/>
            <person name="Tapia R."/>
            <person name="Land M."/>
            <person name="Hauser L."/>
            <person name="Jeffries C."/>
            <person name="Kyrpides N."/>
            <person name="Ivanova N."/>
            <person name="Mikhailova N."/>
            <person name="Wang A."/>
            <person name="Mouttaki H."/>
            <person name="He Z."/>
            <person name="Zhou J."/>
            <person name="Hemme C.L."/>
            <person name="Woyke T."/>
        </authorList>
    </citation>
    <scope>NUCLEOTIDE SEQUENCE [LARGE SCALE GENOMIC DNA]</scope>
    <source>
        <strain evidence="3">DSM 18485 / JCM 12961 / CGMCC 1.5033 / YUAN-3</strain>
    </source>
</reference>
<dbReference type="AlphaFoldDB" id="E6U4K0"/>
<dbReference type="Proteomes" id="UP000001551">
    <property type="component" value="Chromosome"/>
</dbReference>
<feature type="transmembrane region" description="Helical" evidence="1">
    <location>
        <begin position="73"/>
        <end position="90"/>
    </location>
</feature>
<feature type="transmembrane region" description="Helical" evidence="1">
    <location>
        <begin position="6"/>
        <end position="25"/>
    </location>
</feature>
<organism evidence="2 3">
    <name type="scientific">Ethanoligenens harbinense (strain DSM 18485 / JCM 12961 / CGMCC 1.5033 / YUAN-3)</name>
    <dbReference type="NCBI Taxonomy" id="663278"/>
    <lineage>
        <taxon>Bacteria</taxon>
        <taxon>Bacillati</taxon>
        <taxon>Bacillota</taxon>
        <taxon>Clostridia</taxon>
        <taxon>Eubacteriales</taxon>
        <taxon>Oscillospiraceae</taxon>
        <taxon>Ethanoligenens</taxon>
    </lineage>
</organism>
<dbReference type="HOGENOM" id="CLU_2329513_0_0_9"/>
<dbReference type="KEGG" id="eha:Ethha_1075"/>
<name>E6U4K0_ETHHY</name>
<evidence type="ECO:0000256" key="1">
    <source>
        <dbReference type="SAM" id="Phobius"/>
    </source>
</evidence>
<keyword evidence="3" id="KW-1185">Reference proteome</keyword>
<feature type="transmembrane region" description="Helical" evidence="1">
    <location>
        <begin position="37"/>
        <end position="61"/>
    </location>
</feature>
<keyword evidence="1" id="KW-0472">Membrane</keyword>
<gene>
    <name evidence="2" type="ordered locus">Ethha_1075</name>
</gene>
<dbReference type="EMBL" id="CP002400">
    <property type="protein sequence ID" value="ADU26628.1"/>
    <property type="molecule type" value="Genomic_DNA"/>
</dbReference>
<sequence length="98" mass="10948">MENLIYLFGTTAGVGIFLHLLFSKMHLRKRLAPKMQWWTPGALVILFACIGLLLVRLFGAIDPAAHAESVERAVEGAFLGLWLACVPVFSPNKRWDKP</sequence>
<evidence type="ECO:0000313" key="2">
    <source>
        <dbReference type="EMBL" id="ADU26628.1"/>
    </source>
</evidence>
<dbReference type="RefSeq" id="WP_013484989.1">
    <property type="nucleotide sequence ID" value="NC_014828.1"/>
</dbReference>
<accession>E6U4K0</accession>
<keyword evidence="1" id="KW-0812">Transmembrane</keyword>
<proteinExistence type="predicted"/>
<protein>
    <submittedName>
        <fullName evidence="2">Uncharacterized protein</fullName>
    </submittedName>
</protein>